<evidence type="ECO:0000313" key="2">
    <source>
        <dbReference type="Proteomes" id="UP000183253"/>
    </source>
</evidence>
<accession>A0A1H4DCD9</accession>
<dbReference type="AlphaFoldDB" id="A0A1H4DCD9"/>
<reference evidence="1 2" key="1">
    <citation type="submission" date="2016-10" db="EMBL/GenBank/DDBJ databases">
        <authorList>
            <person name="de Groot N.N."/>
        </authorList>
    </citation>
    <scope>NUCLEOTIDE SEQUENCE [LARGE SCALE GENOMIC DNA]</scope>
    <source>
        <strain evidence="1 2">DSM 25383</strain>
    </source>
</reference>
<dbReference type="STRING" id="1033731.SAMN05444145_105218"/>
<dbReference type="EMBL" id="FNRI01000005">
    <property type="protein sequence ID" value="SEA69942.1"/>
    <property type="molecule type" value="Genomic_DNA"/>
</dbReference>
<gene>
    <name evidence="1" type="ORF">SAMN05444145_105218</name>
</gene>
<evidence type="ECO:0000313" key="1">
    <source>
        <dbReference type="EMBL" id="SEA69942.1"/>
    </source>
</evidence>
<organism evidence="1 2">
    <name type="scientific">Alistipes timonensis JC136</name>
    <dbReference type="NCBI Taxonomy" id="1033731"/>
    <lineage>
        <taxon>Bacteria</taxon>
        <taxon>Pseudomonadati</taxon>
        <taxon>Bacteroidota</taxon>
        <taxon>Bacteroidia</taxon>
        <taxon>Bacteroidales</taxon>
        <taxon>Rikenellaceae</taxon>
        <taxon>Alistipes</taxon>
    </lineage>
</organism>
<sequence length="44" mass="5088">MTVAELKEKLEEFPGDYEVIMLVQDDTYGVDVVREGSLWNIILE</sequence>
<dbReference type="RefSeq" id="WP_261797737.1">
    <property type="nucleotide sequence ID" value="NZ_CAEG01000005.1"/>
</dbReference>
<protein>
    <submittedName>
        <fullName evidence="1">Uncharacterized protein</fullName>
    </submittedName>
</protein>
<dbReference type="Proteomes" id="UP000183253">
    <property type="component" value="Unassembled WGS sequence"/>
</dbReference>
<keyword evidence="2" id="KW-1185">Reference proteome</keyword>
<name>A0A1H4DCD9_9BACT</name>
<proteinExistence type="predicted"/>